<keyword evidence="4" id="KW-1185">Reference proteome</keyword>
<evidence type="ECO:0000256" key="1">
    <source>
        <dbReference type="ARBA" id="ARBA00022468"/>
    </source>
</evidence>
<dbReference type="EMBL" id="JAUCMV010000005">
    <property type="protein sequence ID" value="KAK0395682.1"/>
    <property type="molecule type" value="Genomic_DNA"/>
</dbReference>
<dbReference type="GO" id="GO:0005737">
    <property type="term" value="C:cytoplasm"/>
    <property type="evidence" value="ECO:0007669"/>
    <property type="project" value="TreeGrafter"/>
</dbReference>
<keyword evidence="1" id="KW-0343">GTPase activation</keyword>
<dbReference type="CDD" id="cd00159">
    <property type="entry name" value="RhoGAP"/>
    <property type="match status" value="1"/>
</dbReference>
<dbReference type="GO" id="GO:0007165">
    <property type="term" value="P:signal transduction"/>
    <property type="evidence" value="ECO:0007669"/>
    <property type="project" value="InterPro"/>
</dbReference>
<name>A0AA39H0V9_9BILA</name>
<proteinExistence type="predicted"/>
<sequence length="264" mass="29210">MKILKKKDEEKKKDKLRSVFSSISKKVKNSLPSLSSRRPTALPHASRKIKLQDLRLDGSTVPTIIRHCLEYLEKTGITTEGLYRTSGKYAKLNTLMAQVQANETINMVDESPMVIASLLKAVIRALDEPLIPRIFSGDAGNLVASKKLDALFHVLSIAPVVHQHTFATVFLHLRKVIAHSDSNRMTAAVLSRCTAPSLFGNVAPPVGDVASNSTTADEIRRELHRQEELVVELLSLPQSKWEELFSTTNNCDRSTSSDVEEAAL</sequence>
<feature type="domain" description="Rho-GAP" evidence="2">
    <location>
        <begin position="49"/>
        <end position="241"/>
    </location>
</feature>
<gene>
    <name evidence="3" type="ORF">QR680_001386</name>
</gene>
<evidence type="ECO:0000259" key="2">
    <source>
        <dbReference type="PROSITE" id="PS50238"/>
    </source>
</evidence>
<dbReference type="AlphaFoldDB" id="A0AA39H0V9"/>
<dbReference type="InterPro" id="IPR000198">
    <property type="entry name" value="RhoGAP_dom"/>
</dbReference>
<dbReference type="PROSITE" id="PS50238">
    <property type="entry name" value="RHOGAP"/>
    <property type="match status" value="1"/>
</dbReference>
<comment type="caution">
    <text evidence="3">The sequence shown here is derived from an EMBL/GenBank/DDBJ whole genome shotgun (WGS) entry which is preliminary data.</text>
</comment>
<dbReference type="Gene3D" id="1.10.555.10">
    <property type="entry name" value="Rho GTPase activation protein"/>
    <property type="match status" value="1"/>
</dbReference>
<dbReference type="GO" id="GO:0005096">
    <property type="term" value="F:GTPase activator activity"/>
    <property type="evidence" value="ECO:0007669"/>
    <property type="project" value="UniProtKB-KW"/>
</dbReference>
<dbReference type="PANTHER" id="PTHR23176:SF129">
    <property type="entry name" value="RHO GTPASE ACTIVATING PROTEIN AT 16F, ISOFORM E-RELATED"/>
    <property type="match status" value="1"/>
</dbReference>
<dbReference type="SMART" id="SM00324">
    <property type="entry name" value="RhoGAP"/>
    <property type="match status" value="1"/>
</dbReference>
<dbReference type="Proteomes" id="UP001175271">
    <property type="component" value="Unassembled WGS sequence"/>
</dbReference>
<reference evidence="3" key="1">
    <citation type="submission" date="2023-06" db="EMBL/GenBank/DDBJ databases">
        <title>Genomic analysis of the entomopathogenic nematode Steinernema hermaphroditum.</title>
        <authorList>
            <person name="Schwarz E.M."/>
            <person name="Heppert J.K."/>
            <person name="Baniya A."/>
            <person name="Schwartz H.T."/>
            <person name="Tan C.-H."/>
            <person name="Antoshechkin I."/>
            <person name="Sternberg P.W."/>
            <person name="Goodrich-Blair H."/>
            <person name="Dillman A.R."/>
        </authorList>
    </citation>
    <scope>NUCLEOTIDE SEQUENCE</scope>
    <source>
        <strain evidence="3">PS9179</strain>
        <tissue evidence="3">Whole animal</tissue>
    </source>
</reference>
<evidence type="ECO:0000313" key="4">
    <source>
        <dbReference type="Proteomes" id="UP001175271"/>
    </source>
</evidence>
<dbReference type="Pfam" id="PF00620">
    <property type="entry name" value="RhoGAP"/>
    <property type="match status" value="1"/>
</dbReference>
<evidence type="ECO:0000313" key="3">
    <source>
        <dbReference type="EMBL" id="KAK0395682.1"/>
    </source>
</evidence>
<organism evidence="3 4">
    <name type="scientific">Steinernema hermaphroditum</name>
    <dbReference type="NCBI Taxonomy" id="289476"/>
    <lineage>
        <taxon>Eukaryota</taxon>
        <taxon>Metazoa</taxon>
        <taxon>Ecdysozoa</taxon>
        <taxon>Nematoda</taxon>
        <taxon>Chromadorea</taxon>
        <taxon>Rhabditida</taxon>
        <taxon>Tylenchina</taxon>
        <taxon>Panagrolaimomorpha</taxon>
        <taxon>Strongyloidoidea</taxon>
        <taxon>Steinernematidae</taxon>
        <taxon>Steinernema</taxon>
    </lineage>
</organism>
<accession>A0AA39H0V9</accession>
<dbReference type="InterPro" id="IPR008936">
    <property type="entry name" value="Rho_GTPase_activation_prot"/>
</dbReference>
<dbReference type="SUPFAM" id="SSF48350">
    <property type="entry name" value="GTPase activation domain, GAP"/>
    <property type="match status" value="1"/>
</dbReference>
<dbReference type="InterPro" id="IPR050729">
    <property type="entry name" value="Rho-GAP"/>
</dbReference>
<dbReference type="PANTHER" id="PTHR23176">
    <property type="entry name" value="RHO/RAC/CDC GTPASE-ACTIVATING PROTEIN"/>
    <property type="match status" value="1"/>
</dbReference>
<protein>
    <recommendedName>
        <fullName evidence="2">Rho-GAP domain-containing protein</fullName>
    </recommendedName>
</protein>